<dbReference type="EC" id="2.7.10.2" evidence="4"/>
<keyword evidence="13 17" id="KW-0472">Membrane</keyword>
<feature type="domain" description="AAA" evidence="19">
    <location>
        <begin position="515"/>
        <end position="656"/>
    </location>
</feature>
<dbReference type="AlphaFoldDB" id="A0A1N7JI99"/>
<name>A0A1N7JI99_9RHOB</name>
<dbReference type="InterPro" id="IPR025669">
    <property type="entry name" value="AAA_dom"/>
</dbReference>
<evidence type="ECO:0000259" key="18">
    <source>
        <dbReference type="Pfam" id="PF02706"/>
    </source>
</evidence>
<evidence type="ECO:0000259" key="20">
    <source>
        <dbReference type="Pfam" id="PF13807"/>
    </source>
</evidence>
<evidence type="ECO:0000259" key="19">
    <source>
        <dbReference type="Pfam" id="PF13614"/>
    </source>
</evidence>
<gene>
    <name evidence="21" type="ORF">SAMN05421795_1011</name>
</gene>
<dbReference type="Gene3D" id="3.40.50.300">
    <property type="entry name" value="P-loop containing nucleotide triphosphate hydrolases"/>
    <property type="match status" value="1"/>
</dbReference>
<evidence type="ECO:0000256" key="4">
    <source>
        <dbReference type="ARBA" id="ARBA00011903"/>
    </source>
</evidence>
<feature type="domain" description="Tyrosine-protein kinase G-rich" evidence="20">
    <location>
        <begin position="362"/>
        <end position="438"/>
    </location>
</feature>
<keyword evidence="9" id="KW-0547">Nucleotide-binding</keyword>
<sequence>MTQNASPLLSGPSVPSEDTIDVLAMLSSLRAGWRIIALTLAVAVLGGLIYIYALATPVYRATAVGMLETRQENVVDFESVISGLSGDSSEINTELEVLRSRGLMGRVVDELDLTADPEFNAELRPVSMIDTFKGATIGALKRLLGRAPPEGIDRTRDNVITAVLQNAQVGSVPSSYVFQVTFESEDPLKAARIADTIIELYVQSQIEVKFEATEQATSWLTTRVSELKSELEAAEAKVKAFNARTQLISAETLAAREVQLKEIRDRIDAARDLAAVLRAKADRLAAAQSLAQKIAAADDPRLAALAVDGTDAGSAFARRYDQLLARARTDAERQSAQVAALETRADELQAETARDGNDLIALEQLEREAEANRLLYEYFLSRLKETTAQKGFQQADSRILSHAVVPEVASEPRKGLVLALMTVLGLMGGAAIVLVREALFTGFRTAAALEAHAGATVLGQIPLLPVNARGDLPGYLTARPAPPMAESVNNLRTSILLSNLDNPPKVILYTSALMGEGKTTNSVAMTHNLARLGKKVLLIEGDIRRCVLSQYLATQAPGTLVKVLAREMDFDAAVARDPQLGADVLVGEQPDINPADFFASEAFAGFVAAMRERYDFVIIDAPPVLMAPDARIIARVADAVLLVVRWEKTTRHQLDEALALFRAVNLPLTGLVLSQIDMSAQRRYGGYGTYGAYEAYGPTS</sequence>
<dbReference type="EMBL" id="FTOM01000001">
    <property type="protein sequence ID" value="SIS49055.1"/>
    <property type="molecule type" value="Genomic_DNA"/>
</dbReference>
<dbReference type="InterPro" id="IPR003856">
    <property type="entry name" value="LPS_length_determ_N"/>
</dbReference>
<dbReference type="CDD" id="cd05387">
    <property type="entry name" value="BY-kinase"/>
    <property type="match status" value="1"/>
</dbReference>
<dbReference type="Pfam" id="PF13807">
    <property type="entry name" value="GNVR"/>
    <property type="match status" value="1"/>
</dbReference>
<keyword evidence="14" id="KW-0829">Tyrosine-protein kinase</keyword>
<reference evidence="22" key="1">
    <citation type="submission" date="2017-01" db="EMBL/GenBank/DDBJ databases">
        <authorList>
            <person name="Varghese N."/>
            <person name="Submissions S."/>
        </authorList>
    </citation>
    <scope>NUCLEOTIDE SEQUENCE [LARGE SCALE GENOMIC DNA]</scope>
    <source>
        <strain evidence="22">DSM 18714</strain>
    </source>
</reference>
<evidence type="ECO:0000256" key="6">
    <source>
        <dbReference type="ARBA" id="ARBA00022519"/>
    </source>
</evidence>
<evidence type="ECO:0000256" key="14">
    <source>
        <dbReference type="ARBA" id="ARBA00023137"/>
    </source>
</evidence>
<evidence type="ECO:0000256" key="12">
    <source>
        <dbReference type="ARBA" id="ARBA00022989"/>
    </source>
</evidence>
<evidence type="ECO:0000256" key="2">
    <source>
        <dbReference type="ARBA" id="ARBA00007316"/>
    </source>
</evidence>
<evidence type="ECO:0000256" key="10">
    <source>
        <dbReference type="ARBA" id="ARBA00022777"/>
    </source>
</evidence>
<evidence type="ECO:0000256" key="3">
    <source>
        <dbReference type="ARBA" id="ARBA00008883"/>
    </source>
</evidence>
<dbReference type="GO" id="GO:0004715">
    <property type="term" value="F:non-membrane spanning protein tyrosine kinase activity"/>
    <property type="evidence" value="ECO:0007669"/>
    <property type="project" value="UniProtKB-EC"/>
</dbReference>
<dbReference type="InterPro" id="IPR005702">
    <property type="entry name" value="Wzc-like_C"/>
</dbReference>
<keyword evidence="7" id="KW-0808">Transferase</keyword>
<feature type="domain" description="Polysaccharide chain length determinant N-terminal" evidence="18">
    <location>
        <begin position="18"/>
        <end position="111"/>
    </location>
</feature>
<dbReference type="InterPro" id="IPR027417">
    <property type="entry name" value="P-loop_NTPase"/>
</dbReference>
<evidence type="ECO:0000256" key="8">
    <source>
        <dbReference type="ARBA" id="ARBA00022692"/>
    </source>
</evidence>
<dbReference type="GO" id="GO:0005524">
    <property type="term" value="F:ATP binding"/>
    <property type="evidence" value="ECO:0007669"/>
    <property type="project" value="UniProtKB-KW"/>
</dbReference>
<organism evidence="21 22">
    <name type="scientific">Phaeovulum vinaykumarii</name>
    <dbReference type="NCBI Taxonomy" id="407234"/>
    <lineage>
        <taxon>Bacteria</taxon>
        <taxon>Pseudomonadati</taxon>
        <taxon>Pseudomonadota</taxon>
        <taxon>Alphaproteobacteria</taxon>
        <taxon>Rhodobacterales</taxon>
        <taxon>Paracoccaceae</taxon>
        <taxon>Phaeovulum</taxon>
    </lineage>
</organism>
<evidence type="ECO:0000256" key="15">
    <source>
        <dbReference type="ARBA" id="ARBA00051245"/>
    </source>
</evidence>
<feature type="coiled-coil region" evidence="16">
    <location>
        <begin position="224"/>
        <end position="280"/>
    </location>
</feature>
<comment type="catalytic activity">
    <reaction evidence="15">
        <text>L-tyrosyl-[protein] + ATP = O-phospho-L-tyrosyl-[protein] + ADP + H(+)</text>
        <dbReference type="Rhea" id="RHEA:10596"/>
        <dbReference type="Rhea" id="RHEA-COMP:10136"/>
        <dbReference type="Rhea" id="RHEA-COMP:20101"/>
        <dbReference type="ChEBI" id="CHEBI:15378"/>
        <dbReference type="ChEBI" id="CHEBI:30616"/>
        <dbReference type="ChEBI" id="CHEBI:46858"/>
        <dbReference type="ChEBI" id="CHEBI:61978"/>
        <dbReference type="ChEBI" id="CHEBI:456216"/>
        <dbReference type="EC" id="2.7.10.2"/>
    </reaction>
</comment>
<feature type="transmembrane region" description="Helical" evidence="17">
    <location>
        <begin position="416"/>
        <end position="435"/>
    </location>
</feature>
<keyword evidence="10" id="KW-0418">Kinase</keyword>
<feature type="coiled-coil region" evidence="16">
    <location>
        <begin position="324"/>
        <end position="351"/>
    </location>
</feature>
<comment type="similarity">
    <text evidence="3">Belongs to the etk/wzc family.</text>
</comment>
<keyword evidence="5" id="KW-1003">Cell membrane</keyword>
<evidence type="ECO:0000313" key="22">
    <source>
        <dbReference type="Proteomes" id="UP000186098"/>
    </source>
</evidence>
<evidence type="ECO:0000313" key="21">
    <source>
        <dbReference type="EMBL" id="SIS49055.1"/>
    </source>
</evidence>
<comment type="subcellular location">
    <subcellularLocation>
        <location evidence="1">Cell inner membrane</location>
        <topology evidence="1">Multi-pass membrane protein</topology>
    </subcellularLocation>
</comment>
<dbReference type="RefSeq" id="WP_076362903.1">
    <property type="nucleotide sequence ID" value="NZ_FTOM01000001.1"/>
</dbReference>
<dbReference type="STRING" id="407234.SAMN05421795_1011"/>
<evidence type="ECO:0000256" key="11">
    <source>
        <dbReference type="ARBA" id="ARBA00022840"/>
    </source>
</evidence>
<keyword evidence="22" id="KW-1185">Reference proteome</keyword>
<dbReference type="PANTHER" id="PTHR32309:SF13">
    <property type="entry name" value="FERRIC ENTEROBACTIN TRANSPORT PROTEIN FEPE"/>
    <property type="match status" value="1"/>
</dbReference>
<keyword evidence="12 17" id="KW-1133">Transmembrane helix</keyword>
<evidence type="ECO:0000256" key="13">
    <source>
        <dbReference type="ARBA" id="ARBA00023136"/>
    </source>
</evidence>
<evidence type="ECO:0000256" key="7">
    <source>
        <dbReference type="ARBA" id="ARBA00022679"/>
    </source>
</evidence>
<evidence type="ECO:0000256" key="17">
    <source>
        <dbReference type="SAM" id="Phobius"/>
    </source>
</evidence>
<keyword evidence="8 17" id="KW-0812">Transmembrane</keyword>
<dbReference type="InterPro" id="IPR032807">
    <property type="entry name" value="GNVR"/>
</dbReference>
<dbReference type="Proteomes" id="UP000186098">
    <property type="component" value="Unassembled WGS sequence"/>
</dbReference>
<dbReference type="Pfam" id="PF02706">
    <property type="entry name" value="Wzz"/>
    <property type="match status" value="1"/>
</dbReference>
<evidence type="ECO:0000256" key="1">
    <source>
        <dbReference type="ARBA" id="ARBA00004429"/>
    </source>
</evidence>
<comment type="similarity">
    <text evidence="2">Belongs to the CpsD/CapB family.</text>
</comment>
<dbReference type="OrthoDB" id="230260at2"/>
<keyword evidence="6" id="KW-0997">Cell inner membrane</keyword>
<evidence type="ECO:0000256" key="5">
    <source>
        <dbReference type="ARBA" id="ARBA00022475"/>
    </source>
</evidence>
<dbReference type="NCBIfam" id="TIGR01007">
    <property type="entry name" value="eps_fam"/>
    <property type="match status" value="1"/>
</dbReference>
<keyword evidence="16" id="KW-0175">Coiled coil</keyword>
<evidence type="ECO:0000256" key="9">
    <source>
        <dbReference type="ARBA" id="ARBA00022741"/>
    </source>
</evidence>
<dbReference type="InterPro" id="IPR050445">
    <property type="entry name" value="Bact_polysacc_biosynth/exp"/>
</dbReference>
<proteinExistence type="inferred from homology"/>
<evidence type="ECO:0000256" key="16">
    <source>
        <dbReference type="SAM" id="Coils"/>
    </source>
</evidence>
<protein>
    <recommendedName>
        <fullName evidence="4">non-specific protein-tyrosine kinase</fullName>
        <ecNumber evidence="4">2.7.10.2</ecNumber>
    </recommendedName>
</protein>
<dbReference type="SUPFAM" id="SSF52540">
    <property type="entry name" value="P-loop containing nucleoside triphosphate hydrolases"/>
    <property type="match status" value="1"/>
</dbReference>
<keyword evidence="11" id="KW-0067">ATP-binding</keyword>
<accession>A0A1N7JI99</accession>
<dbReference type="PANTHER" id="PTHR32309">
    <property type="entry name" value="TYROSINE-PROTEIN KINASE"/>
    <property type="match status" value="1"/>
</dbReference>
<feature type="transmembrane region" description="Helical" evidence="17">
    <location>
        <begin position="35"/>
        <end position="55"/>
    </location>
</feature>
<dbReference type="GO" id="GO:0005886">
    <property type="term" value="C:plasma membrane"/>
    <property type="evidence" value="ECO:0007669"/>
    <property type="project" value="UniProtKB-SubCell"/>
</dbReference>
<dbReference type="Pfam" id="PF13614">
    <property type="entry name" value="AAA_31"/>
    <property type="match status" value="1"/>
</dbReference>